<dbReference type="Pfam" id="PF00440">
    <property type="entry name" value="TetR_N"/>
    <property type="match status" value="1"/>
</dbReference>
<evidence type="ECO:0000313" key="7">
    <source>
        <dbReference type="Proteomes" id="UP000552097"/>
    </source>
</evidence>
<dbReference type="EMBL" id="JACHMO010000001">
    <property type="protein sequence ID" value="MBB5804049.1"/>
    <property type="molecule type" value="Genomic_DNA"/>
</dbReference>
<keyword evidence="2 4" id="KW-0238">DNA-binding</keyword>
<dbReference type="Gene3D" id="1.10.10.60">
    <property type="entry name" value="Homeodomain-like"/>
    <property type="match status" value="1"/>
</dbReference>
<dbReference type="Proteomes" id="UP000552097">
    <property type="component" value="Unassembled WGS sequence"/>
</dbReference>
<feature type="DNA-binding region" description="H-T-H motif" evidence="4">
    <location>
        <begin position="47"/>
        <end position="66"/>
    </location>
</feature>
<dbReference type="SUPFAM" id="SSF46689">
    <property type="entry name" value="Homeodomain-like"/>
    <property type="match status" value="1"/>
</dbReference>
<keyword evidence="1" id="KW-0805">Transcription regulation</keyword>
<dbReference type="GO" id="GO:0003700">
    <property type="term" value="F:DNA-binding transcription factor activity"/>
    <property type="evidence" value="ECO:0007669"/>
    <property type="project" value="TreeGrafter"/>
</dbReference>
<evidence type="ECO:0000259" key="5">
    <source>
        <dbReference type="PROSITE" id="PS50977"/>
    </source>
</evidence>
<dbReference type="AlphaFoldDB" id="A0A7W9HKN0"/>
<dbReference type="InterPro" id="IPR050109">
    <property type="entry name" value="HTH-type_TetR-like_transc_reg"/>
</dbReference>
<dbReference type="InterPro" id="IPR001647">
    <property type="entry name" value="HTH_TetR"/>
</dbReference>
<dbReference type="RefSeq" id="WP_184921719.1">
    <property type="nucleotide sequence ID" value="NZ_JACHMO010000001.1"/>
</dbReference>
<dbReference type="PROSITE" id="PS50977">
    <property type="entry name" value="HTH_TETR_2"/>
    <property type="match status" value="1"/>
</dbReference>
<dbReference type="PANTHER" id="PTHR30055:SF151">
    <property type="entry name" value="TRANSCRIPTIONAL REGULATORY PROTEIN"/>
    <property type="match status" value="1"/>
</dbReference>
<reference evidence="6 7" key="1">
    <citation type="submission" date="2020-08" db="EMBL/GenBank/DDBJ databases">
        <title>Sequencing the genomes of 1000 actinobacteria strains.</title>
        <authorList>
            <person name="Klenk H.-P."/>
        </authorList>
    </citation>
    <scope>NUCLEOTIDE SEQUENCE [LARGE SCALE GENOMIC DNA]</scope>
    <source>
        <strain evidence="6 7">DSM 45486</strain>
    </source>
</reference>
<evidence type="ECO:0000256" key="2">
    <source>
        <dbReference type="ARBA" id="ARBA00023125"/>
    </source>
</evidence>
<gene>
    <name evidence="6" type="ORF">F4560_003817</name>
</gene>
<proteinExistence type="predicted"/>
<comment type="caution">
    <text evidence="6">The sequence shown here is derived from an EMBL/GenBank/DDBJ whole genome shotgun (WGS) entry which is preliminary data.</text>
</comment>
<organism evidence="6 7">
    <name type="scientific">Saccharothrix ecbatanensis</name>
    <dbReference type="NCBI Taxonomy" id="1105145"/>
    <lineage>
        <taxon>Bacteria</taxon>
        <taxon>Bacillati</taxon>
        <taxon>Actinomycetota</taxon>
        <taxon>Actinomycetes</taxon>
        <taxon>Pseudonocardiales</taxon>
        <taxon>Pseudonocardiaceae</taxon>
        <taxon>Saccharothrix</taxon>
    </lineage>
</organism>
<protein>
    <submittedName>
        <fullName evidence="6">AcrR family transcriptional regulator</fullName>
    </submittedName>
</protein>
<sequence>MDTAGTFELLWGDPPGPRRGPKPALSHELIARTGIAIADAEGLAAVSMQRVAADLGFTKMSLYRYVPGKSELVALMADLAMGTPPEDLHDGDWCDRLRTWALALLPGFLRHPWVLEVTTGPHVVGPNELAWMEAALAVLDGTGLAGAERMDVLAVLAGHVRALAQQVAKTPGGDTGAQFGAVLAEVVFQRGDRYPHTKAALAESMAGGDQDEALDFGLDLILDGLRARVGHARSSGDPTRR</sequence>
<dbReference type="GO" id="GO:0045892">
    <property type="term" value="P:negative regulation of DNA-templated transcription"/>
    <property type="evidence" value="ECO:0007669"/>
    <property type="project" value="InterPro"/>
</dbReference>
<keyword evidence="7" id="KW-1185">Reference proteome</keyword>
<dbReference type="Pfam" id="PF02909">
    <property type="entry name" value="TetR_C_1"/>
    <property type="match status" value="1"/>
</dbReference>
<accession>A0A7W9HKN0</accession>
<evidence type="ECO:0000256" key="1">
    <source>
        <dbReference type="ARBA" id="ARBA00023015"/>
    </source>
</evidence>
<evidence type="ECO:0000256" key="4">
    <source>
        <dbReference type="PROSITE-ProRule" id="PRU00335"/>
    </source>
</evidence>
<feature type="domain" description="HTH tetR-type" evidence="5">
    <location>
        <begin position="24"/>
        <end position="84"/>
    </location>
</feature>
<dbReference type="Gene3D" id="1.10.357.10">
    <property type="entry name" value="Tetracycline Repressor, domain 2"/>
    <property type="match status" value="1"/>
</dbReference>
<dbReference type="InterPro" id="IPR004111">
    <property type="entry name" value="Repressor_TetR_C"/>
</dbReference>
<evidence type="ECO:0000313" key="6">
    <source>
        <dbReference type="EMBL" id="MBB5804049.1"/>
    </source>
</evidence>
<dbReference type="PANTHER" id="PTHR30055">
    <property type="entry name" value="HTH-TYPE TRANSCRIPTIONAL REGULATOR RUTR"/>
    <property type="match status" value="1"/>
</dbReference>
<name>A0A7W9HKN0_9PSEU</name>
<dbReference type="InterPro" id="IPR036271">
    <property type="entry name" value="Tet_transcr_reg_TetR-rel_C_sf"/>
</dbReference>
<dbReference type="SUPFAM" id="SSF48498">
    <property type="entry name" value="Tetracyclin repressor-like, C-terminal domain"/>
    <property type="match status" value="1"/>
</dbReference>
<dbReference type="GO" id="GO:0000976">
    <property type="term" value="F:transcription cis-regulatory region binding"/>
    <property type="evidence" value="ECO:0007669"/>
    <property type="project" value="TreeGrafter"/>
</dbReference>
<keyword evidence="3" id="KW-0804">Transcription</keyword>
<evidence type="ECO:0000256" key="3">
    <source>
        <dbReference type="ARBA" id="ARBA00023163"/>
    </source>
</evidence>
<dbReference type="InterPro" id="IPR009057">
    <property type="entry name" value="Homeodomain-like_sf"/>
</dbReference>